<dbReference type="GO" id="GO:0006310">
    <property type="term" value="P:DNA recombination"/>
    <property type="evidence" value="ECO:0007669"/>
    <property type="project" value="UniProtKB-KW"/>
</dbReference>
<dbReference type="Gene3D" id="1.10.150.130">
    <property type="match status" value="1"/>
</dbReference>
<dbReference type="CDD" id="cd01185">
    <property type="entry name" value="INTN1_C_like"/>
    <property type="match status" value="1"/>
</dbReference>
<dbReference type="STRING" id="651662.SAMN04488069_102433"/>
<dbReference type="InterPro" id="IPR025269">
    <property type="entry name" value="SAM-like_dom"/>
</dbReference>
<dbReference type="Pfam" id="PF13102">
    <property type="entry name" value="Phage_int_SAM_5"/>
    <property type="match status" value="1"/>
</dbReference>
<dbReference type="Proteomes" id="UP000199249">
    <property type="component" value="Unassembled WGS sequence"/>
</dbReference>
<dbReference type="RefSeq" id="WP_139255080.1">
    <property type="nucleotide sequence ID" value="NZ_FNOV01000002.1"/>
</dbReference>
<feature type="domain" description="Core-binding (CB)" evidence="7">
    <location>
        <begin position="106"/>
        <end position="192"/>
    </location>
</feature>
<proteinExistence type="inferred from homology"/>
<keyword evidence="4" id="KW-0233">DNA recombination</keyword>
<dbReference type="Pfam" id="PF17293">
    <property type="entry name" value="Arm-DNA-bind_5"/>
    <property type="match status" value="1"/>
</dbReference>
<dbReference type="Pfam" id="PF00589">
    <property type="entry name" value="Phage_integrase"/>
    <property type="match status" value="1"/>
</dbReference>
<dbReference type="InterPro" id="IPR044068">
    <property type="entry name" value="CB"/>
</dbReference>
<dbReference type="PROSITE" id="PS51900">
    <property type="entry name" value="CB"/>
    <property type="match status" value="1"/>
</dbReference>
<feature type="domain" description="Tyr recombinase" evidence="6">
    <location>
        <begin position="213"/>
        <end position="402"/>
    </location>
</feature>
<evidence type="ECO:0000259" key="6">
    <source>
        <dbReference type="PROSITE" id="PS51898"/>
    </source>
</evidence>
<dbReference type="SUPFAM" id="SSF56349">
    <property type="entry name" value="DNA breaking-rejoining enzymes"/>
    <property type="match status" value="1"/>
</dbReference>
<evidence type="ECO:0000313" key="8">
    <source>
        <dbReference type="EMBL" id="SDX68050.1"/>
    </source>
</evidence>
<evidence type="ECO:0000259" key="7">
    <source>
        <dbReference type="PROSITE" id="PS51900"/>
    </source>
</evidence>
<dbReference type="InterPro" id="IPR011010">
    <property type="entry name" value="DNA_brk_join_enz"/>
</dbReference>
<evidence type="ECO:0000256" key="4">
    <source>
        <dbReference type="ARBA" id="ARBA00023172"/>
    </source>
</evidence>
<gene>
    <name evidence="8" type="ORF">SAMN04488069_102433</name>
</gene>
<organism evidence="8 9">
    <name type="scientific">Hymenobacter psychrophilus</name>
    <dbReference type="NCBI Taxonomy" id="651662"/>
    <lineage>
        <taxon>Bacteria</taxon>
        <taxon>Pseudomonadati</taxon>
        <taxon>Bacteroidota</taxon>
        <taxon>Cytophagia</taxon>
        <taxon>Cytophagales</taxon>
        <taxon>Hymenobacteraceae</taxon>
        <taxon>Hymenobacter</taxon>
    </lineage>
</organism>
<dbReference type="PROSITE" id="PS51898">
    <property type="entry name" value="TYR_RECOMBINASE"/>
    <property type="match status" value="1"/>
</dbReference>
<dbReference type="InterPro" id="IPR002104">
    <property type="entry name" value="Integrase_catalytic"/>
</dbReference>
<dbReference type="InterPro" id="IPR013762">
    <property type="entry name" value="Integrase-like_cat_sf"/>
</dbReference>
<dbReference type="OrthoDB" id="1493636at2"/>
<protein>
    <submittedName>
        <fullName evidence="8">Site-specific recombinase XerD</fullName>
    </submittedName>
</protein>
<keyword evidence="2" id="KW-0229">DNA integration</keyword>
<dbReference type="GO" id="GO:0003677">
    <property type="term" value="F:DNA binding"/>
    <property type="evidence" value="ECO:0007669"/>
    <property type="project" value="UniProtKB-UniRule"/>
</dbReference>
<keyword evidence="9" id="KW-1185">Reference proteome</keyword>
<name>A0A1H3DNY0_9BACT</name>
<sequence>MLRTKYYLTDPQTESTTAIYAACYLNGKRKKLYTPLSVSPIQWDSKAQQFRKNFTSFSDANKLLRRLIDELDAHHFAMAAKGQATTIDSLHGIIVRVLTGAVPEPVTFVDHINNWLESSKRDMKPSTVKGYVTFRNHLVAFSKAKHYKLEFSTLDVAFSETFKNYLLKTVNLTNTSVNNVIKNLKVFLSVTHSQGLHEFQYHTRFRKLDRIEPEVVYLTTDEKAAIANLNLDYILRWERTRDVFVFECETGLRFSDVAALRPDQVHKDHLILVTQKTEDLLKIPLSPLAQSILKKYAGKQAKALPVKTNQKTNADLKQIAKLAKLEAHTSTSKLRGKDKVITVQPKWQLVCTHTARRTFVTLALQGGMRPEVVMRITGHKNIKTLFSYLKINDVVVMQEFGAYLNREARL</sequence>
<dbReference type="Gene3D" id="1.10.443.10">
    <property type="entry name" value="Intergrase catalytic core"/>
    <property type="match status" value="1"/>
</dbReference>
<evidence type="ECO:0000256" key="2">
    <source>
        <dbReference type="ARBA" id="ARBA00022908"/>
    </source>
</evidence>
<dbReference type="PANTHER" id="PTHR30349:SF64">
    <property type="entry name" value="PROPHAGE INTEGRASE INTD-RELATED"/>
    <property type="match status" value="1"/>
</dbReference>
<evidence type="ECO:0000256" key="3">
    <source>
        <dbReference type="ARBA" id="ARBA00023125"/>
    </source>
</evidence>
<dbReference type="InterPro" id="IPR035386">
    <property type="entry name" value="Arm-DNA-bind_5"/>
</dbReference>
<evidence type="ECO:0000256" key="1">
    <source>
        <dbReference type="ARBA" id="ARBA00008857"/>
    </source>
</evidence>
<dbReference type="EMBL" id="FNOV01000002">
    <property type="protein sequence ID" value="SDX68050.1"/>
    <property type="molecule type" value="Genomic_DNA"/>
</dbReference>
<reference evidence="9" key="1">
    <citation type="submission" date="2016-10" db="EMBL/GenBank/DDBJ databases">
        <authorList>
            <person name="Varghese N."/>
            <person name="Submissions S."/>
        </authorList>
    </citation>
    <scope>NUCLEOTIDE SEQUENCE [LARGE SCALE GENOMIC DNA]</scope>
    <source>
        <strain evidence="9">CGMCC 1.8975</strain>
    </source>
</reference>
<dbReference type="InterPro" id="IPR050090">
    <property type="entry name" value="Tyrosine_recombinase_XerCD"/>
</dbReference>
<dbReference type="GO" id="GO:0015074">
    <property type="term" value="P:DNA integration"/>
    <property type="evidence" value="ECO:0007669"/>
    <property type="project" value="UniProtKB-KW"/>
</dbReference>
<comment type="similarity">
    <text evidence="1">Belongs to the 'phage' integrase family.</text>
</comment>
<accession>A0A1H3DNY0</accession>
<evidence type="ECO:0000313" key="9">
    <source>
        <dbReference type="Proteomes" id="UP000199249"/>
    </source>
</evidence>
<dbReference type="InterPro" id="IPR010998">
    <property type="entry name" value="Integrase_recombinase_N"/>
</dbReference>
<keyword evidence="3 5" id="KW-0238">DNA-binding</keyword>
<dbReference type="PANTHER" id="PTHR30349">
    <property type="entry name" value="PHAGE INTEGRASE-RELATED"/>
    <property type="match status" value="1"/>
</dbReference>
<evidence type="ECO:0000256" key="5">
    <source>
        <dbReference type="PROSITE-ProRule" id="PRU01248"/>
    </source>
</evidence>
<dbReference type="AlphaFoldDB" id="A0A1H3DNY0"/>